<dbReference type="PROSITE" id="PS00039">
    <property type="entry name" value="DEAD_ATP_HELICASE"/>
    <property type="match status" value="1"/>
</dbReference>
<evidence type="ECO:0000313" key="17">
    <source>
        <dbReference type="EMBL" id="CAL1606297.1"/>
    </source>
</evidence>
<dbReference type="GO" id="GO:0005524">
    <property type="term" value="F:ATP binding"/>
    <property type="evidence" value="ECO:0007669"/>
    <property type="project" value="UniProtKB-KW"/>
</dbReference>
<comment type="subcellular location">
    <subcellularLocation>
        <location evidence="1">Membrane</location>
    </subcellularLocation>
</comment>
<keyword evidence="7" id="KW-0067">ATP-binding</keyword>
<feature type="domain" description="Helicase ATP-binding" evidence="14">
    <location>
        <begin position="58"/>
        <end position="229"/>
    </location>
</feature>
<dbReference type="InterPro" id="IPR027417">
    <property type="entry name" value="P-loop_NTPase"/>
</dbReference>
<evidence type="ECO:0000256" key="1">
    <source>
        <dbReference type="ARBA" id="ARBA00004370"/>
    </source>
</evidence>
<evidence type="ECO:0000256" key="6">
    <source>
        <dbReference type="ARBA" id="ARBA00022806"/>
    </source>
</evidence>
<dbReference type="SMART" id="SM00490">
    <property type="entry name" value="HELICc"/>
    <property type="match status" value="1"/>
</dbReference>
<evidence type="ECO:0000256" key="9">
    <source>
        <dbReference type="ARBA" id="ARBA00023136"/>
    </source>
</evidence>
<dbReference type="InterPro" id="IPR014014">
    <property type="entry name" value="RNA_helicase_DEAD_Q_motif"/>
</dbReference>
<evidence type="ECO:0000256" key="5">
    <source>
        <dbReference type="ARBA" id="ARBA00022801"/>
    </source>
</evidence>
<dbReference type="Proteomes" id="UP001497482">
    <property type="component" value="Chromosome 5"/>
</dbReference>
<evidence type="ECO:0000259" key="13">
    <source>
        <dbReference type="PROSITE" id="PS50262"/>
    </source>
</evidence>
<keyword evidence="5" id="KW-0378">Hydrolase</keyword>
<keyword evidence="6" id="KW-0347">Helicase</keyword>
<feature type="short sequence motif" description="Q motif" evidence="10">
    <location>
        <begin position="27"/>
        <end position="55"/>
    </location>
</feature>
<keyword evidence="9 12" id="KW-0472">Membrane</keyword>
<dbReference type="CDD" id="cd17943">
    <property type="entry name" value="DEADc_DDX20"/>
    <property type="match status" value="1"/>
</dbReference>
<evidence type="ECO:0000259" key="14">
    <source>
        <dbReference type="PROSITE" id="PS51192"/>
    </source>
</evidence>
<dbReference type="InterPro" id="IPR000276">
    <property type="entry name" value="GPCR_Rhodpsn"/>
</dbReference>
<name>A0AAV2LYX0_KNICA</name>
<dbReference type="Pfam" id="PF00270">
    <property type="entry name" value="DEAD"/>
    <property type="match status" value="1"/>
</dbReference>
<dbReference type="GO" id="GO:0016020">
    <property type="term" value="C:membrane"/>
    <property type="evidence" value="ECO:0007669"/>
    <property type="project" value="UniProtKB-SubCell"/>
</dbReference>
<organism evidence="17 18">
    <name type="scientific">Knipowitschia caucasica</name>
    <name type="common">Caucasian dwarf goby</name>
    <name type="synonym">Pomatoschistus caucasicus</name>
    <dbReference type="NCBI Taxonomy" id="637954"/>
    <lineage>
        <taxon>Eukaryota</taxon>
        <taxon>Metazoa</taxon>
        <taxon>Chordata</taxon>
        <taxon>Craniata</taxon>
        <taxon>Vertebrata</taxon>
        <taxon>Euteleostomi</taxon>
        <taxon>Actinopterygii</taxon>
        <taxon>Neopterygii</taxon>
        <taxon>Teleostei</taxon>
        <taxon>Neoteleostei</taxon>
        <taxon>Acanthomorphata</taxon>
        <taxon>Gobiaria</taxon>
        <taxon>Gobiiformes</taxon>
        <taxon>Gobioidei</taxon>
        <taxon>Gobiidae</taxon>
        <taxon>Gobiinae</taxon>
        <taxon>Knipowitschia</taxon>
    </lineage>
</organism>
<dbReference type="InterPro" id="IPR014001">
    <property type="entry name" value="Helicase_ATP-bd"/>
</dbReference>
<dbReference type="EC" id="3.6.4.13" evidence="2"/>
<feature type="domain" description="G-protein coupled receptors family 1 profile" evidence="13">
    <location>
        <begin position="520"/>
        <end position="810"/>
    </location>
</feature>
<dbReference type="GO" id="GO:0004930">
    <property type="term" value="F:G protein-coupled receptor activity"/>
    <property type="evidence" value="ECO:0007669"/>
    <property type="project" value="InterPro"/>
</dbReference>
<dbReference type="GO" id="GO:0003676">
    <property type="term" value="F:nucleic acid binding"/>
    <property type="evidence" value="ECO:0007669"/>
    <property type="project" value="InterPro"/>
</dbReference>
<dbReference type="SUPFAM" id="SSF81321">
    <property type="entry name" value="Family A G protein-coupled receptor-like"/>
    <property type="match status" value="1"/>
</dbReference>
<evidence type="ECO:0000256" key="11">
    <source>
        <dbReference type="SAM" id="MobiDB-lite"/>
    </source>
</evidence>
<dbReference type="InterPro" id="IPR011545">
    <property type="entry name" value="DEAD/DEAH_box_helicase_dom"/>
</dbReference>
<reference evidence="17 18" key="1">
    <citation type="submission" date="2024-04" db="EMBL/GenBank/DDBJ databases">
        <authorList>
            <person name="Waldvogel A.-M."/>
            <person name="Schoenle A."/>
        </authorList>
    </citation>
    <scope>NUCLEOTIDE SEQUENCE [LARGE SCALE GENOMIC DNA]</scope>
</reference>
<evidence type="ECO:0000256" key="10">
    <source>
        <dbReference type="PROSITE-ProRule" id="PRU00552"/>
    </source>
</evidence>
<dbReference type="CDD" id="cd18787">
    <property type="entry name" value="SF2_C_DEAD"/>
    <property type="match status" value="1"/>
</dbReference>
<evidence type="ECO:0000256" key="12">
    <source>
        <dbReference type="SAM" id="Phobius"/>
    </source>
</evidence>
<dbReference type="InterPro" id="IPR017452">
    <property type="entry name" value="GPCR_Rhodpsn_7TM"/>
</dbReference>
<dbReference type="Gene3D" id="3.40.50.300">
    <property type="entry name" value="P-loop containing nucleotide triphosphate hydrolases"/>
    <property type="match status" value="2"/>
</dbReference>
<keyword evidence="8 12" id="KW-1133">Transmembrane helix</keyword>
<keyword evidence="18" id="KW-1185">Reference proteome</keyword>
<feature type="transmembrane region" description="Helical" evidence="12">
    <location>
        <begin position="21"/>
        <end position="42"/>
    </location>
</feature>
<dbReference type="PROSITE" id="PS51195">
    <property type="entry name" value="Q_MOTIF"/>
    <property type="match status" value="1"/>
</dbReference>
<dbReference type="Pfam" id="PF00001">
    <property type="entry name" value="7tm_1"/>
    <property type="match status" value="1"/>
</dbReference>
<evidence type="ECO:0000313" key="18">
    <source>
        <dbReference type="Proteomes" id="UP001497482"/>
    </source>
</evidence>
<feature type="transmembrane region" description="Helical" evidence="12">
    <location>
        <begin position="640"/>
        <end position="663"/>
    </location>
</feature>
<accession>A0AAV2LYX0</accession>
<feature type="compositionally biased region" description="Basic and acidic residues" evidence="11">
    <location>
        <begin position="448"/>
        <end position="459"/>
    </location>
</feature>
<gene>
    <name evidence="17" type="ORF">KC01_LOCUS33502</name>
</gene>
<dbReference type="InterPro" id="IPR001650">
    <property type="entry name" value="Helicase_C-like"/>
</dbReference>
<feature type="region of interest" description="Disordered" evidence="11">
    <location>
        <begin position="430"/>
        <end position="459"/>
    </location>
</feature>
<dbReference type="Pfam" id="PF00271">
    <property type="entry name" value="Helicase_C"/>
    <property type="match status" value="1"/>
</dbReference>
<evidence type="ECO:0000259" key="15">
    <source>
        <dbReference type="PROSITE" id="PS51194"/>
    </source>
</evidence>
<evidence type="ECO:0000259" key="16">
    <source>
        <dbReference type="PROSITE" id="PS51195"/>
    </source>
</evidence>
<dbReference type="PANTHER" id="PTHR47958">
    <property type="entry name" value="ATP-DEPENDENT RNA HELICASE DBP3"/>
    <property type="match status" value="1"/>
</dbReference>
<dbReference type="EMBL" id="OZ035827">
    <property type="protein sequence ID" value="CAL1606297.1"/>
    <property type="molecule type" value="Genomic_DNA"/>
</dbReference>
<dbReference type="SUPFAM" id="SSF52540">
    <property type="entry name" value="P-loop containing nucleoside triphosphate hydrolases"/>
    <property type="match status" value="1"/>
</dbReference>
<dbReference type="InterPro" id="IPR000629">
    <property type="entry name" value="RNA-helicase_DEAD-box_CS"/>
</dbReference>
<evidence type="ECO:0000256" key="4">
    <source>
        <dbReference type="ARBA" id="ARBA00022741"/>
    </source>
</evidence>
<dbReference type="AlphaFoldDB" id="A0AAV2LYX0"/>
<evidence type="ECO:0000256" key="8">
    <source>
        <dbReference type="ARBA" id="ARBA00022989"/>
    </source>
</evidence>
<evidence type="ECO:0000256" key="7">
    <source>
        <dbReference type="ARBA" id="ARBA00022840"/>
    </source>
</evidence>
<dbReference type="PROSITE" id="PS51192">
    <property type="entry name" value="HELICASE_ATP_BIND_1"/>
    <property type="match status" value="1"/>
</dbReference>
<dbReference type="PRINTS" id="PR00237">
    <property type="entry name" value="GPCRRHODOPSN"/>
</dbReference>
<keyword evidence="3 12" id="KW-0812">Transmembrane</keyword>
<dbReference type="GO" id="GO:0003724">
    <property type="term" value="F:RNA helicase activity"/>
    <property type="evidence" value="ECO:0007669"/>
    <property type="project" value="UniProtKB-EC"/>
</dbReference>
<dbReference type="PROSITE" id="PS51194">
    <property type="entry name" value="HELICASE_CTER"/>
    <property type="match status" value="1"/>
</dbReference>
<feature type="domain" description="Helicase C-terminal" evidence="15">
    <location>
        <begin position="264"/>
        <end position="409"/>
    </location>
</feature>
<feature type="transmembrane region" description="Helical" evidence="12">
    <location>
        <begin position="554"/>
        <end position="572"/>
    </location>
</feature>
<feature type="domain" description="DEAD-box RNA helicase Q" evidence="16">
    <location>
        <begin position="27"/>
        <end position="55"/>
    </location>
</feature>
<keyword evidence="4" id="KW-0547">Nucleotide-binding</keyword>
<dbReference type="PROSITE" id="PS50262">
    <property type="entry name" value="G_PROTEIN_RECEP_F1_2"/>
    <property type="match status" value="1"/>
</dbReference>
<evidence type="ECO:0000256" key="2">
    <source>
        <dbReference type="ARBA" id="ARBA00012552"/>
    </source>
</evidence>
<feature type="transmembrane region" description="Helical" evidence="12">
    <location>
        <begin position="756"/>
        <end position="781"/>
    </location>
</feature>
<dbReference type="Gene3D" id="1.20.1070.10">
    <property type="entry name" value="Rhodopsin 7-helix transmembrane proteins"/>
    <property type="match status" value="1"/>
</dbReference>
<proteinExistence type="predicted"/>
<evidence type="ECO:0000256" key="3">
    <source>
        <dbReference type="ARBA" id="ARBA00022692"/>
    </source>
</evidence>
<dbReference type="SMART" id="SM00487">
    <property type="entry name" value="DEXDc"/>
    <property type="match status" value="1"/>
</dbReference>
<protein>
    <recommendedName>
        <fullName evidence="2">RNA helicase</fullName>
        <ecNumber evidence="2">3.6.4.13</ecNumber>
    </recommendedName>
</protein>
<sequence length="835" mass="92850">MAASVRRAAHDIETRTRSEDVVLGVNISFSSLLLSAPVLQGLSSAGFQRPSPIQLKAIPLGRCGLDLIVQAKSGTGKTCVFCTIALDSLILENPATQVLVLAPTREIAVQIHSVVMAIGCAMEGLQCHVFIGGRPVAQDKAHLKKCHIAVGSPGRIKQLIELGMLSTASIRLFVLDEADKLLEEGSFQEQINWIFSSLPVTKQMLALSATYPESLAQHLTRYMIDPTFVRLNPTDMGLKGLKQYYKLVQSHALNHKIFEEKVQHLLELFSKIPFNQALVFSNLHTRAQHLADILSSKGLPSVCISGGLSQDQRLEAMSKLKQYQCRVLISTDLTARGIDADKVNLVINLDVPQDWETYMHRIGRAGRFGTQGLAVTYCCHGEEENKMMAIAQKCCLSLSVLPSSLEPSLMEEACDWDVCTEASNADVPVFPKTEKKPKTRNNLQQKETSTKRRVTEERPKHKLCDVDGDSGFSSQTQTVVSQKPPEIRHLDNQKRTRKEQEEALPKIPPLSSFKTCNSNDLLKCSVDTPLLLFSFLHYDNGAVPPVSVCTLQQFTYALCSCVQLLTLLSISVERFQAIAFPFQTDKRRMRVRLWIMSIWAWGVFLALVSLMLSKNALFYMLCRPHMMWANKEHVQYSDPFGPFVLVPVWAMSLVVIIVHYIRIFQVVRRHRKKVFNCGVQLRPAVSVRVWGMLSAPLHSGPNRSLPAVSACSPPLAHSGPPGGLKAPEIVGAVCLLTPGAREQGKKHMEGRLAQRFGYIIIAFTLFWVPIVVVLLMHVFSWQDTSTTLLELETSAVVLTCIQAAVDPLIYTLVTRQFRSELSKILSSLPACHTKV</sequence>
<feature type="transmembrane region" description="Helical" evidence="12">
    <location>
        <begin position="593"/>
        <end position="620"/>
    </location>
</feature>
<dbReference type="CDD" id="cd00637">
    <property type="entry name" value="7tm_classA_rhodopsin-like"/>
    <property type="match status" value="1"/>
</dbReference>
<dbReference type="GO" id="GO:0016787">
    <property type="term" value="F:hydrolase activity"/>
    <property type="evidence" value="ECO:0007669"/>
    <property type="project" value="UniProtKB-KW"/>
</dbReference>